<evidence type="ECO:0000313" key="5">
    <source>
        <dbReference type="EMBL" id="NKE04700.1"/>
    </source>
</evidence>
<dbReference type="InterPro" id="IPR012902">
    <property type="entry name" value="N_methyl_site"/>
</dbReference>
<comment type="caution">
    <text evidence="5">The sequence shown here is derived from an EMBL/GenBank/DDBJ whole genome shotgun (WGS) entry which is preliminary data.</text>
</comment>
<dbReference type="EMBL" id="JAAVUM010000002">
    <property type="protein sequence ID" value="NKE04700.1"/>
    <property type="molecule type" value="Genomic_DNA"/>
</dbReference>
<dbReference type="Proteomes" id="UP000587942">
    <property type="component" value="Unassembled WGS sequence"/>
</dbReference>
<dbReference type="PROSITE" id="PS00409">
    <property type="entry name" value="PROKAR_NTER_METHYL"/>
    <property type="match status" value="1"/>
</dbReference>
<reference evidence="5 6" key="1">
    <citation type="submission" date="2020-03" db="EMBL/GenBank/DDBJ databases">
        <authorList>
            <person name="Sun Q."/>
        </authorList>
    </citation>
    <scope>NUCLEOTIDE SEQUENCE [LARGE SCALE GENOMIC DNA]</scope>
    <source>
        <strain evidence="5 6">KACC 21451</strain>
    </source>
</reference>
<dbReference type="GO" id="GO:0009986">
    <property type="term" value="C:cell surface"/>
    <property type="evidence" value="ECO:0007669"/>
    <property type="project" value="UniProtKB-SubCell"/>
</dbReference>
<feature type="region of interest" description="Disordered" evidence="3">
    <location>
        <begin position="105"/>
        <end position="127"/>
    </location>
</feature>
<keyword evidence="4" id="KW-0472">Membrane</keyword>
<gene>
    <name evidence="5" type="ORF">GWK17_04305</name>
</gene>
<sequence>MKECFNLYNSKGYTLVELLAVIVIMGILAAIAAPVYGHFMDQYKEDLCEVNRVEMARLYGEFLDIEQVEHSSVAFTQFSLSMLDGDVCPVGGELTYVDGTVECSVHGDHESGDEEDEGNDDGGVPFL</sequence>
<keyword evidence="2" id="KW-0178">Competence</keyword>
<dbReference type="NCBIfam" id="TIGR02532">
    <property type="entry name" value="IV_pilin_GFxxxE"/>
    <property type="match status" value="1"/>
</dbReference>
<evidence type="ECO:0000313" key="6">
    <source>
        <dbReference type="Proteomes" id="UP000587942"/>
    </source>
</evidence>
<evidence type="ECO:0000256" key="3">
    <source>
        <dbReference type="SAM" id="MobiDB-lite"/>
    </source>
</evidence>
<keyword evidence="4" id="KW-0812">Transmembrane</keyword>
<organism evidence="5 6">
    <name type="scientific">Mesobacillus selenatarsenatis</name>
    <dbReference type="NCBI Taxonomy" id="388741"/>
    <lineage>
        <taxon>Bacteria</taxon>
        <taxon>Bacillati</taxon>
        <taxon>Bacillota</taxon>
        <taxon>Bacilli</taxon>
        <taxon>Bacillales</taxon>
        <taxon>Bacillaceae</taxon>
        <taxon>Mesobacillus</taxon>
    </lineage>
</organism>
<evidence type="ECO:0000256" key="1">
    <source>
        <dbReference type="ARBA" id="ARBA00004241"/>
    </source>
</evidence>
<comment type="subcellular location">
    <subcellularLocation>
        <location evidence="1">Cell surface</location>
    </subcellularLocation>
</comment>
<proteinExistence type="predicted"/>
<feature type="transmembrane region" description="Helical" evidence="4">
    <location>
        <begin position="12"/>
        <end position="36"/>
    </location>
</feature>
<protein>
    <submittedName>
        <fullName evidence="5">Type II secretion system protein</fullName>
    </submittedName>
</protein>
<keyword evidence="4" id="KW-1133">Transmembrane helix</keyword>
<evidence type="ECO:0000256" key="4">
    <source>
        <dbReference type="SAM" id="Phobius"/>
    </source>
</evidence>
<dbReference type="SUPFAM" id="SSF54523">
    <property type="entry name" value="Pili subunits"/>
    <property type="match status" value="1"/>
</dbReference>
<evidence type="ECO:0000256" key="2">
    <source>
        <dbReference type="ARBA" id="ARBA00023287"/>
    </source>
</evidence>
<dbReference type="AlphaFoldDB" id="A0A846TCT4"/>
<dbReference type="GO" id="GO:0030420">
    <property type="term" value="P:establishment of competence for transformation"/>
    <property type="evidence" value="ECO:0007669"/>
    <property type="project" value="UniProtKB-KW"/>
</dbReference>
<accession>A0A846TCT4</accession>
<dbReference type="InterPro" id="IPR045584">
    <property type="entry name" value="Pilin-like"/>
</dbReference>
<name>A0A846TCT4_9BACI</name>
<dbReference type="Gene3D" id="3.30.700.10">
    <property type="entry name" value="Glycoprotein, Type 4 Pilin"/>
    <property type="match status" value="1"/>
</dbReference>
<feature type="compositionally biased region" description="Acidic residues" evidence="3">
    <location>
        <begin position="111"/>
        <end position="120"/>
    </location>
</feature>
<dbReference type="Pfam" id="PF07963">
    <property type="entry name" value="N_methyl"/>
    <property type="match status" value="1"/>
</dbReference>